<feature type="compositionally biased region" description="Basic and acidic residues" evidence="1">
    <location>
        <begin position="92"/>
        <end position="104"/>
    </location>
</feature>
<accession>A0A811UQZ9</accession>
<gene>
    <name evidence="2" type="ORF">CCAP1982_LOCUS10063</name>
</gene>
<dbReference type="Proteomes" id="UP000606786">
    <property type="component" value="Unassembled WGS sequence"/>
</dbReference>
<reference evidence="2" key="1">
    <citation type="submission" date="2020-11" db="EMBL/GenBank/DDBJ databases">
        <authorList>
            <person name="Whitehead M."/>
        </authorList>
    </citation>
    <scope>NUCLEOTIDE SEQUENCE</scope>
    <source>
        <strain evidence="2">EGII</strain>
    </source>
</reference>
<organism evidence="2 3">
    <name type="scientific">Ceratitis capitata</name>
    <name type="common">Mediterranean fruit fly</name>
    <name type="synonym">Tephritis capitata</name>
    <dbReference type="NCBI Taxonomy" id="7213"/>
    <lineage>
        <taxon>Eukaryota</taxon>
        <taxon>Metazoa</taxon>
        <taxon>Ecdysozoa</taxon>
        <taxon>Arthropoda</taxon>
        <taxon>Hexapoda</taxon>
        <taxon>Insecta</taxon>
        <taxon>Pterygota</taxon>
        <taxon>Neoptera</taxon>
        <taxon>Endopterygota</taxon>
        <taxon>Diptera</taxon>
        <taxon>Brachycera</taxon>
        <taxon>Muscomorpha</taxon>
        <taxon>Tephritoidea</taxon>
        <taxon>Tephritidae</taxon>
        <taxon>Ceratitis</taxon>
        <taxon>Ceratitis</taxon>
    </lineage>
</organism>
<keyword evidence="3" id="KW-1185">Reference proteome</keyword>
<name>A0A811UQZ9_CERCA</name>
<dbReference type="EMBL" id="CAJHJT010000023">
    <property type="protein sequence ID" value="CAD7001569.1"/>
    <property type="molecule type" value="Genomic_DNA"/>
</dbReference>
<evidence type="ECO:0000313" key="2">
    <source>
        <dbReference type="EMBL" id="CAD7001569.1"/>
    </source>
</evidence>
<dbReference type="AlphaFoldDB" id="A0A811UQZ9"/>
<dbReference type="PROSITE" id="PS51257">
    <property type="entry name" value="PROKAR_LIPOPROTEIN"/>
    <property type="match status" value="1"/>
</dbReference>
<feature type="compositionally biased region" description="Basic and acidic residues" evidence="1">
    <location>
        <begin position="35"/>
        <end position="54"/>
    </location>
</feature>
<feature type="compositionally biased region" description="Basic and acidic residues" evidence="1">
    <location>
        <begin position="62"/>
        <end position="84"/>
    </location>
</feature>
<evidence type="ECO:0000313" key="3">
    <source>
        <dbReference type="Proteomes" id="UP000606786"/>
    </source>
</evidence>
<comment type="caution">
    <text evidence="2">The sequence shown here is derived from an EMBL/GenBank/DDBJ whole genome shotgun (WGS) entry which is preliminary data.</text>
</comment>
<sequence length="173" mass="19418">MRGKTNIPQQVVLSSLSCLKNAALEARGYSQTSKHFQEAKNEPSLHRLEQREGEMSSIDETVESKTNRKGGQRELHCKNNERGRSRLSARSSRCDTTDSRRSSTERSTISVEGLRSPLRLTSRTIRRQLGDDCDNNTVRRIAASAVITHRIASDDLGVVLAQEPWTYKGFEGD</sequence>
<feature type="region of interest" description="Disordered" evidence="1">
    <location>
        <begin position="32"/>
        <end position="107"/>
    </location>
</feature>
<proteinExistence type="predicted"/>
<protein>
    <submittedName>
        <fullName evidence="2">(Mediterranean fruit fly) hypothetical protein</fullName>
    </submittedName>
</protein>
<evidence type="ECO:0000256" key="1">
    <source>
        <dbReference type="SAM" id="MobiDB-lite"/>
    </source>
</evidence>